<sequence length="294" mass="33325">MDMSSPKPSWLDLPDHLVSMIFNKISSPTELIRFGYVCTRLQSLFTENHKELLHVPVHRKLKHEKTMDVDDCSYKMFKIRDCGFELTIHPASYAHCSGSSYGWLVLQDNPDYTIRLLNPFLSLHNEIQLPTGLINNRISMAVLSVDPSWFSEYAVMAINLPMLYKIVDTPNCKPNCIYWISGMSRVFNLENGIAEQVLNHAMELASAHCIQPNLQAKVILITKVGNSFEHYNKGGVFKLDSVKKTWVKLNDLCGHSIFMPYEFFLHCLSRQTTSLIASPTTSTGESVVCSKSSN</sequence>
<reference evidence="3 4" key="1">
    <citation type="journal article" date="2020" name="IScience">
        <title>Genome Sequencing of the Endangered Kingdonia uniflora (Circaeasteraceae, Ranunculales) Reveals Potential Mechanisms of Evolutionary Specialization.</title>
        <authorList>
            <person name="Sun Y."/>
            <person name="Deng T."/>
            <person name="Zhang A."/>
            <person name="Moore M.J."/>
            <person name="Landis J.B."/>
            <person name="Lin N."/>
            <person name="Zhang H."/>
            <person name="Zhang X."/>
            <person name="Huang J."/>
            <person name="Zhang X."/>
            <person name="Sun H."/>
            <person name="Wang H."/>
        </authorList>
    </citation>
    <scope>NUCLEOTIDE SEQUENCE [LARGE SCALE GENOMIC DNA]</scope>
    <source>
        <strain evidence="3">TB1705</strain>
        <tissue evidence="3">Leaf</tissue>
    </source>
</reference>
<feature type="domain" description="F-box" evidence="1">
    <location>
        <begin position="10"/>
        <end position="47"/>
    </location>
</feature>
<dbReference type="Pfam" id="PF03478">
    <property type="entry name" value="Beta-prop_KIB1-4"/>
    <property type="match status" value="1"/>
</dbReference>
<evidence type="ECO:0000259" key="1">
    <source>
        <dbReference type="Pfam" id="PF00646"/>
    </source>
</evidence>
<dbReference type="InterPro" id="IPR001810">
    <property type="entry name" value="F-box_dom"/>
</dbReference>
<gene>
    <name evidence="3" type="ORF">GIB67_040153</name>
</gene>
<dbReference type="AlphaFoldDB" id="A0A7J7MUP0"/>
<dbReference type="InterPro" id="IPR005174">
    <property type="entry name" value="KIB1-4_b-propeller"/>
</dbReference>
<dbReference type="OrthoDB" id="1305627at2759"/>
<evidence type="ECO:0000313" key="4">
    <source>
        <dbReference type="Proteomes" id="UP000541444"/>
    </source>
</evidence>
<dbReference type="InterPro" id="IPR036047">
    <property type="entry name" value="F-box-like_dom_sf"/>
</dbReference>
<dbReference type="SUPFAM" id="SSF81383">
    <property type="entry name" value="F-box domain"/>
    <property type="match status" value="1"/>
</dbReference>
<dbReference type="PANTHER" id="PTHR44259">
    <property type="entry name" value="OS07G0183000 PROTEIN-RELATED"/>
    <property type="match status" value="1"/>
</dbReference>
<dbReference type="Proteomes" id="UP000541444">
    <property type="component" value="Unassembled WGS sequence"/>
</dbReference>
<evidence type="ECO:0008006" key="5">
    <source>
        <dbReference type="Google" id="ProtNLM"/>
    </source>
</evidence>
<feature type="domain" description="KIB1-4 beta-propeller" evidence="2">
    <location>
        <begin position="90"/>
        <end position="161"/>
    </location>
</feature>
<accession>A0A7J7MUP0</accession>
<keyword evidence="4" id="KW-1185">Reference proteome</keyword>
<comment type="caution">
    <text evidence="3">The sequence shown here is derived from an EMBL/GenBank/DDBJ whole genome shotgun (WGS) entry which is preliminary data.</text>
</comment>
<dbReference type="InterPro" id="IPR050942">
    <property type="entry name" value="F-box_BR-signaling"/>
</dbReference>
<dbReference type="Pfam" id="PF00646">
    <property type="entry name" value="F-box"/>
    <property type="match status" value="1"/>
</dbReference>
<organism evidence="3 4">
    <name type="scientific">Kingdonia uniflora</name>
    <dbReference type="NCBI Taxonomy" id="39325"/>
    <lineage>
        <taxon>Eukaryota</taxon>
        <taxon>Viridiplantae</taxon>
        <taxon>Streptophyta</taxon>
        <taxon>Embryophyta</taxon>
        <taxon>Tracheophyta</taxon>
        <taxon>Spermatophyta</taxon>
        <taxon>Magnoliopsida</taxon>
        <taxon>Ranunculales</taxon>
        <taxon>Circaeasteraceae</taxon>
        <taxon>Kingdonia</taxon>
    </lineage>
</organism>
<dbReference type="PANTHER" id="PTHR44259:SF114">
    <property type="entry name" value="OS06G0707300 PROTEIN"/>
    <property type="match status" value="1"/>
</dbReference>
<proteinExistence type="predicted"/>
<protein>
    <recommendedName>
        <fullName evidence="5">F-box domain-containing protein</fullName>
    </recommendedName>
</protein>
<dbReference type="EMBL" id="JACGCM010001219">
    <property type="protein sequence ID" value="KAF6158639.1"/>
    <property type="molecule type" value="Genomic_DNA"/>
</dbReference>
<evidence type="ECO:0000313" key="3">
    <source>
        <dbReference type="EMBL" id="KAF6158639.1"/>
    </source>
</evidence>
<evidence type="ECO:0000259" key="2">
    <source>
        <dbReference type="Pfam" id="PF03478"/>
    </source>
</evidence>
<name>A0A7J7MUP0_9MAGN</name>